<dbReference type="Proteomes" id="UP000013827">
    <property type="component" value="Unassembled WGS sequence"/>
</dbReference>
<reference evidence="4" key="2">
    <citation type="submission" date="2024-10" db="UniProtKB">
        <authorList>
            <consortium name="EnsemblProtists"/>
        </authorList>
    </citation>
    <scope>IDENTIFICATION</scope>
</reference>
<sequence length="488" mass="52642">MAPFSRLVPLGLVLLALVVIPTLRNFPTMISYDEGPAAAPTPAGSEPLSRVAALRARERDLATRLGSLNGTLSIARTRLAAAAVHTRHAVPAPADPAPATYPLDGAGGHACVGGCGRGTCNADLGRCDCPPFAKGAGCAEPLFPACVDQYGLKPTVAACGIHSQPAFPATCDCVMQCHELALDARQECVVAPAPGESMAAAERRTKAAIPWSPIIANETWLQRTRADAAASLADGHCSGRGILSVQLPYQFYPKASDCVPSDRRYNLEECANQRTPKCRCFPGFTGPTCSVRMDKSPGLHKCFNECSGRGACEHNFCYYSHRYYFKHFTQPAHKPLRDAIAYVKRTWPYFARSGGADHIIVMTQDQGNRFVRQQVPESRPLIMLHHWGAPASVKVDSDGQGDHVAGKDFCVPPFHGEQARMNRWLPATLNSEHGGCMGRDGKPTARCDLSVHGSPLAPVRRTSPSRQALGQCAMRIESVAQPRQRLRS</sequence>
<dbReference type="PaxDb" id="2903-EOD05815"/>
<keyword evidence="1" id="KW-0732">Signal</keyword>
<evidence type="ECO:0000256" key="1">
    <source>
        <dbReference type="SAM" id="SignalP"/>
    </source>
</evidence>
<name>A0A0D3I3I0_EMIH1</name>
<dbReference type="AlphaFoldDB" id="A0A0D3I3I0"/>
<dbReference type="EnsemblProtists" id="EOD05815">
    <property type="protein sequence ID" value="EOD05815"/>
    <property type="gene ID" value="EMIHUDRAFT_219932"/>
</dbReference>
<reference evidence="5" key="1">
    <citation type="journal article" date="2013" name="Nature">
        <title>Pan genome of the phytoplankton Emiliania underpins its global distribution.</title>
        <authorList>
            <person name="Read B.A."/>
            <person name="Kegel J."/>
            <person name="Klute M.J."/>
            <person name="Kuo A."/>
            <person name="Lefebvre S.C."/>
            <person name="Maumus F."/>
            <person name="Mayer C."/>
            <person name="Miller J."/>
            <person name="Monier A."/>
            <person name="Salamov A."/>
            <person name="Young J."/>
            <person name="Aguilar M."/>
            <person name="Claverie J.M."/>
            <person name="Frickenhaus S."/>
            <person name="Gonzalez K."/>
            <person name="Herman E.K."/>
            <person name="Lin Y.C."/>
            <person name="Napier J."/>
            <person name="Ogata H."/>
            <person name="Sarno A.F."/>
            <person name="Shmutz J."/>
            <person name="Schroeder D."/>
            <person name="de Vargas C."/>
            <person name="Verret F."/>
            <person name="von Dassow P."/>
            <person name="Valentin K."/>
            <person name="Van de Peer Y."/>
            <person name="Wheeler G."/>
            <person name="Dacks J.B."/>
            <person name="Delwiche C.F."/>
            <person name="Dyhrman S.T."/>
            <person name="Glockner G."/>
            <person name="John U."/>
            <person name="Richards T."/>
            <person name="Worden A.Z."/>
            <person name="Zhang X."/>
            <person name="Grigoriev I.V."/>
            <person name="Allen A.E."/>
            <person name="Bidle K."/>
            <person name="Borodovsky M."/>
            <person name="Bowler C."/>
            <person name="Brownlee C."/>
            <person name="Cock J.M."/>
            <person name="Elias M."/>
            <person name="Gladyshev V.N."/>
            <person name="Groth M."/>
            <person name="Guda C."/>
            <person name="Hadaegh A."/>
            <person name="Iglesias-Rodriguez M.D."/>
            <person name="Jenkins J."/>
            <person name="Jones B.M."/>
            <person name="Lawson T."/>
            <person name="Leese F."/>
            <person name="Lindquist E."/>
            <person name="Lobanov A."/>
            <person name="Lomsadze A."/>
            <person name="Malik S.B."/>
            <person name="Marsh M.E."/>
            <person name="Mackinder L."/>
            <person name="Mock T."/>
            <person name="Mueller-Roeber B."/>
            <person name="Pagarete A."/>
            <person name="Parker M."/>
            <person name="Probert I."/>
            <person name="Quesneville H."/>
            <person name="Raines C."/>
            <person name="Rensing S.A."/>
            <person name="Riano-Pachon D.M."/>
            <person name="Richier S."/>
            <person name="Rokitta S."/>
            <person name="Shiraiwa Y."/>
            <person name="Soanes D.M."/>
            <person name="van der Giezen M."/>
            <person name="Wahlund T.M."/>
            <person name="Williams B."/>
            <person name="Wilson W."/>
            <person name="Wolfe G."/>
            <person name="Wurch L.L."/>
        </authorList>
    </citation>
    <scope>NUCLEOTIDE SEQUENCE</scope>
</reference>
<accession>A0A0D3I3I0</accession>
<keyword evidence="5" id="KW-1185">Reference proteome</keyword>
<dbReference type="GeneID" id="17251957"/>
<protein>
    <recommendedName>
        <fullName evidence="2 3">EGF-like domain-containing protein</fullName>
    </recommendedName>
</protein>
<dbReference type="HOGENOM" id="CLU_559527_0_0_1"/>
<evidence type="ECO:0000259" key="2">
    <source>
        <dbReference type="PROSITE" id="PS00022"/>
    </source>
</evidence>
<evidence type="ECO:0000259" key="3">
    <source>
        <dbReference type="PROSITE" id="PS01186"/>
    </source>
</evidence>
<evidence type="ECO:0000313" key="5">
    <source>
        <dbReference type="Proteomes" id="UP000013827"/>
    </source>
</evidence>
<dbReference type="PROSITE" id="PS00022">
    <property type="entry name" value="EGF_1"/>
    <property type="match status" value="1"/>
</dbReference>
<feature type="domain" description="EGF-like" evidence="2 3">
    <location>
        <begin position="278"/>
        <end position="289"/>
    </location>
</feature>
<proteinExistence type="predicted"/>
<evidence type="ECO:0000313" key="4">
    <source>
        <dbReference type="EnsemblProtists" id="EOD05815"/>
    </source>
</evidence>
<dbReference type="PROSITE" id="PS01186">
    <property type="entry name" value="EGF_2"/>
    <property type="match status" value="1"/>
</dbReference>
<dbReference type="PRINTS" id="PR00011">
    <property type="entry name" value="EGFLAMININ"/>
</dbReference>
<organism evidence="4 5">
    <name type="scientific">Emiliania huxleyi (strain CCMP1516)</name>
    <dbReference type="NCBI Taxonomy" id="280463"/>
    <lineage>
        <taxon>Eukaryota</taxon>
        <taxon>Haptista</taxon>
        <taxon>Haptophyta</taxon>
        <taxon>Prymnesiophyceae</taxon>
        <taxon>Isochrysidales</taxon>
        <taxon>Noelaerhabdaceae</taxon>
        <taxon>Emiliania</taxon>
    </lineage>
</organism>
<dbReference type="InterPro" id="IPR000742">
    <property type="entry name" value="EGF"/>
</dbReference>
<dbReference type="RefSeq" id="XP_005758244.1">
    <property type="nucleotide sequence ID" value="XM_005758187.1"/>
</dbReference>
<feature type="signal peptide" evidence="1">
    <location>
        <begin position="1"/>
        <end position="25"/>
    </location>
</feature>
<feature type="chain" id="PRO_5044224095" description="EGF-like domain-containing protein" evidence="1">
    <location>
        <begin position="26"/>
        <end position="488"/>
    </location>
</feature>
<dbReference type="KEGG" id="ehx:EMIHUDRAFT_219932"/>